<dbReference type="CDD" id="cd00616">
    <property type="entry name" value="AHBA_syn"/>
    <property type="match status" value="1"/>
</dbReference>
<dbReference type="AlphaFoldDB" id="A0A1U7NBH9"/>
<evidence type="ECO:0000313" key="2">
    <source>
        <dbReference type="EMBL" id="OLT63293.1"/>
    </source>
</evidence>
<reference evidence="2 3" key="1">
    <citation type="submission" date="2016-10" db="EMBL/GenBank/DDBJ databases">
        <title>Comparative genomics uncovers the prolific and rare metabolic potential of the cyanobacterial genus Moorea.</title>
        <authorList>
            <person name="Leao T."/>
            <person name="Castelao G."/>
            <person name="Korobeynikov A."/>
            <person name="Monroe E.A."/>
            <person name="Podell S."/>
            <person name="Glukhov E."/>
            <person name="Allen E."/>
            <person name="Gerwick W.H."/>
            <person name="Gerwick L."/>
        </authorList>
    </citation>
    <scope>NUCLEOTIDE SEQUENCE [LARGE SCALE GENOMIC DNA]</scope>
    <source>
        <strain evidence="2 3">PNG5-198</strain>
    </source>
</reference>
<dbReference type="Gene3D" id="3.40.640.10">
    <property type="entry name" value="Type I PLP-dependent aspartate aminotransferase-like (Major domain)"/>
    <property type="match status" value="1"/>
</dbReference>
<dbReference type="PANTHER" id="PTHR30244">
    <property type="entry name" value="TRANSAMINASE"/>
    <property type="match status" value="1"/>
</dbReference>
<keyword evidence="2" id="KW-0808">Transferase</keyword>
<accession>A0A1U7NBH9</accession>
<dbReference type="SUPFAM" id="SSF53383">
    <property type="entry name" value="PLP-dependent transferases"/>
    <property type="match status" value="1"/>
</dbReference>
<dbReference type="GO" id="GO:0030170">
    <property type="term" value="F:pyridoxal phosphate binding"/>
    <property type="evidence" value="ECO:0007669"/>
    <property type="project" value="TreeGrafter"/>
</dbReference>
<dbReference type="InterPro" id="IPR015424">
    <property type="entry name" value="PyrdxlP-dep_Trfase"/>
</dbReference>
<dbReference type="PANTHER" id="PTHR30244:SF34">
    <property type="entry name" value="DTDP-4-AMINO-4,6-DIDEOXYGALACTOSE TRANSAMINASE"/>
    <property type="match status" value="1"/>
</dbReference>
<sequence>MSRYRFDDQTGRSIPKVYQFEREFEKFTGAKHCLALNSGTSALLAALAALGIGPGDEVIVPGYTFIASIASVAYSRGIPILAEIDESLTIDPDDVERKITHRTKAIMAVHMLGKPCNMTRLKEIANRHNLYLVEDVAQACGASYKGKKLGTIGDVGAFSLNVFKVITSGEGGMLITNNTNTYERAFAFHDHGSQPFRLGLAGEGNLLGLNLRMNELVGAVALAQVRKLAKILSTLKDKKYKFKKALSLIPNLYFQNIHDEEGDASTTLTLLFESQSVAKAVAKSIGSKTLLQSGKHYYGNMVQLLNKNMPTEYGCPFACENSYPSKVVYTQGMLPQTDDILGRAITLSIGVSDSYLGTDFGINIFYEDESIAEKAQEFRDLTASIMT</sequence>
<name>A0A1U7NBH9_9CYAN</name>
<keyword evidence="1" id="KW-0663">Pyridoxal phosphate</keyword>
<organism evidence="2 3">
    <name type="scientific">Moorena bouillonii PNG</name>
    <dbReference type="NCBI Taxonomy" id="568701"/>
    <lineage>
        <taxon>Bacteria</taxon>
        <taxon>Bacillati</taxon>
        <taxon>Cyanobacteriota</taxon>
        <taxon>Cyanophyceae</taxon>
        <taxon>Coleofasciculales</taxon>
        <taxon>Coleofasciculaceae</taxon>
        <taxon>Moorena</taxon>
    </lineage>
</organism>
<gene>
    <name evidence="2" type="ORF">BJP37_14705</name>
</gene>
<dbReference type="InterPro" id="IPR015422">
    <property type="entry name" value="PyrdxlP-dep_Trfase_small"/>
</dbReference>
<comment type="similarity">
    <text evidence="1">Belongs to the DegT/DnrJ/EryC1 family.</text>
</comment>
<dbReference type="InterPro" id="IPR000653">
    <property type="entry name" value="DegT/StrS_aminotransferase"/>
</dbReference>
<keyword evidence="2" id="KW-0032">Aminotransferase</keyword>
<dbReference type="Proteomes" id="UP000186657">
    <property type="component" value="Unassembled WGS sequence"/>
</dbReference>
<protein>
    <submittedName>
        <fullName evidence="2">L-alanine--N-amidino-3-keto-scyllo-inosamine aminotransferase</fullName>
    </submittedName>
</protein>
<dbReference type="InterPro" id="IPR015421">
    <property type="entry name" value="PyrdxlP-dep_Trfase_major"/>
</dbReference>
<comment type="caution">
    <text evidence="2">The sequence shown here is derived from an EMBL/GenBank/DDBJ whole genome shotgun (WGS) entry which is preliminary data.</text>
</comment>
<evidence type="ECO:0000256" key="1">
    <source>
        <dbReference type="RuleBase" id="RU004508"/>
    </source>
</evidence>
<dbReference type="Pfam" id="PF01041">
    <property type="entry name" value="DegT_DnrJ_EryC1"/>
    <property type="match status" value="1"/>
</dbReference>
<proteinExistence type="inferred from homology"/>
<keyword evidence="3" id="KW-1185">Reference proteome</keyword>
<dbReference type="EMBL" id="MKZS01000001">
    <property type="protein sequence ID" value="OLT63293.1"/>
    <property type="molecule type" value="Genomic_DNA"/>
</dbReference>
<dbReference type="Gene3D" id="3.90.1150.10">
    <property type="entry name" value="Aspartate Aminotransferase, domain 1"/>
    <property type="match status" value="1"/>
</dbReference>
<evidence type="ECO:0000313" key="3">
    <source>
        <dbReference type="Proteomes" id="UP000186657"/>
    </source>
</evidence>
<dbReference type="GO" id="GO:0000271">
    <property type="term" value="P:polysaccharide biosynthetic process"/>
    <property type="evidence" value="ECO:0007669"/>
    <property type="project" value="TreeGrafter"/>
</dbReference>
<dbReference type="GO" id="GO:0008483">
    <property type="term" value="F:transaminase activity"/>
    <property type="evidence" value="ECO:0007669"/>
    <property type="project" value="UniProtKB-KW"/>
</dbReference>